<feature type="region of interest" description="Disordered" evidence="1">
    <location>
        <begin position="1"/>
        <end position="21"/>
    </location>
</feature>
<reference evidence="2 3" key="1">
    <citation type="submission" date="2024-06" db="EMBL/GenBank/DDBJ databases">
        <title>The Natural Products Discovery Center: Release of the First 8490 Sequenced Strains for Exploring Actinobacteria Biosynthetic Diversity.</title>
        <authorList>
            <person name="Kalkreuter E."/>
            <person name="Kautsar S.A."/>
            <person name="Yang D."/>
            <person name="Bader C.D."/>
            <person name="Teijaro C.N."/>
            <person name="Fluegel L."/>
            <person name="Davis C.M."/>
            <person name="Simpson J.R."/>
            <person name="Lauterbach L."/>
            <person name="Steele A.D."/>
            <person name="Gui C."/>
            <person name="Meng S."/>
            <person name="Li G."/>
            <person name="Viehrig K."/>
            <person name="Ye F."/>
            <person name="Su P."/>
            <person name="Kiefer A.F."/>
            <person name="Nichols A."/>
            <person name="Cepeda A.J."/>
            <person name="Yan W."/>
            <person name="Fan B."/>
            <person name="Jiang Y."/>
            <person name="Adhikari A."/>
            <person name="Zheng C.-J."/>
            <person name="Schuster L."/>
            <person name="Cowan T.M."/>
            <person name="Smanski M.J."/>
            <person name="Chevrette M.G."/>
            <person name="De Carvalho L.P.S."/>
            <person name="Shen B."/>
        </authorList>
    </citation>
    <scope>NUCLEOTIDE SEQUENCE [LARGE SCALE GENOMIC DNA]</scope>
    <source>
        <strain evidence="2 3">NPDC019708</strain>
    </source>
</reference>
<sequence>MSEGEYNRKEPESAVTDEDEKRIAHRALVDSVRNSAGSASLEQRAHAFAGAGLPPPLDALIGKVVTRADQVTDADFAAAKAAGFSEDELFELVVCAAVGRSARLYEAGLAALAAADAGAAE</sequence>
<dbReference type="EMBL" id="JBEYBF010000004">
    <property type="protein sequence ID" value="MEU1951955.1"/>
    <property type="molecule type" value="Genomic_DNA"/>
</dbReference>
<keyword evidence="3" id="KW-1185">Reference proteome</keyword>
<proteinExistence type="predicted"/>
<dbReference type="RefSeq" id="WP_356953839.1">
    <property type="nucleotide sequence ID" value="NZ_JBEYBD010000001.1"/>
</dbReference>
<evidence type="ECO:0000256" key="1">
    <source>
        <dbReference type="SAM" id="MobiDB-lite"/>
    </source>
</evidence>
<evidence type="ECO:0000313" key="3">
    <source>
        <dbReference type="Proteomes" id="UP001550628"/>
    </source>
</evidence>
<organism evidence="2 3">
    <name type="scientific">Nocardia rhamnosiphila</name>
    <dbReference type="NCBI Taxonomy" id="426716"/>
    <lineage>
        <taxon>Bacteria</taxon>
        <taxon>Bacillati</taxon>
        <taxon>Actinomycetota</taxon>
        <taxon>Actinomycetes</taxon>
        <taxon>Mycobacteriales</taxon>
        <taxon>Nocardiaceae</taxon>
        <taxon>Nocardia</taxon>
    </lineage>
</organism>
<dbReference type="InterPro" id="IPR029032">
    <property type="entry name" value="AhpD-like"/>
</dbReference>
<name>A0ABV2WM47_9NOCA</name>
<evidence type="ECO:0000313" key="2">
    <source>
        <dbReference type="EMBL" id="MEU1951955.1"/>
    </source>
</evidence>
<evidence type="ECO:0008006" key="4">
    <source>
        <dbReference type="Google" id="ProtNLM"/>
    </source>
</evidence>
<dbReference type="Proteomes" id="UP001550628">
    <property type="component" value="Unassembled WGS sequence"/>
</dbReference>
<comment type="caution">
    <text evidence="2">The sequence shown here is derived from an EMBL/GenBank/DDBJ whole genome shotgun (WGS) entry which is preliminary data.</text>
</comment>
<gene>
    <name evidence="2" type="ORF">ABZ510_08825</name>
</gene>
<dbReference type="Gene3D" id="1.20.1290.10">
    <property type="entry name" value="AhpD-like"/>
    <property type="match status" value="1"/>
</dbReference>
<protein>
    <recommendedName>
        <fullName evidence="4">Carboxymuconolactone decarboxylase-like domain-containing protein</fullName>
    </recommendedName>
</protein>
<accession>A0ABV2WM47</accession>
<dbReference type="SUPFAM" id="SSF69118">
    <property type="entry name" value="AhpD-like"/>
    <property type="match status" value="1"/>
</dbReference>
<feature type="compositionally biased region" description="Basic and acidic residues" evidence="1">
    <location>
        <begin position="1"/>
        <end position="12"/>
    </location>
</feature>